<dbReference type="PANTHER" id="PTHR37844:SF2">
    <property type="entry name" value="SER_THR PROTEIN PHOSPHATASE SUPERFAMILY (AFU_ORTHOLOGUE AFUA_1G14840)"/>
    <property type="match status" value="1"/>
</dbReference>
<dbReference type="AlphaFoldDB" id="A0A5M3YU93"/>
<comment type="caution">
    <text evidence="1">The sequence shown here is derived from an EMBL/GenBank/DDBJ whole genome shotgun (WGS) entry which is preliminary data.</text>
</comment>
<accession>A0A5M3YU93</accession>
<keyword evidence="2" id="KW-1185">Reference proteome</keyword>
<dbReference type="Pfam" id="PF00149">
    <property type="entry name" value="Metallophos"/>
    <property type="match status" value="1"/>
</dbReference>
<dbReference type="InterPro" id="IPR029052">
    <property type="entry name" value="Metallo-depent_PP-like"/>
</dbReference>
<proteinExistence type="predicted"/>
<dbReference type="PANTHER" id="PTHR37844">
    <property type="entry name" value="SER/THR PROTEIN PHOSPHATASE SUPERFAMILY (AFU_ORTHOLOGUE AFUA_1G14840)"/>
    <property type="match status" value="1"/>
</dbReference>
<evidence type="ECO:0000313" key="2">
    <source>
        <dbReference type="Proteomes" id="UP000452235"/>
    </source>
</evidence>
<dbReference type="SUPFAM" id="SSF56300">
    <property type="entry name" value="Metallo-dependent phosphatases"/>
    <property type="match status" value="1"/>
</dbReference>
<name>A0A5M3YU93_ASPTE</name>
<dbReference type="EMBL" id="BLJY01000003">
    <property type="protein sequence ID" value="GFF14780.1"/>
    <property type="molecule type" value="Genomic_DNA"/>
</dbReference>
<dbReference type="Proteomes" id="UP000452235">
    <property type="component" value="Unassembled WGS sequence"/>
</dbReference>
<dbReference type="InterPro" id="IPR004843">
    <property type="entry name" value="Calcineurin-like_PHP"/>
</dbReference>
<evidence type="ECO:0000313" key="1">
    <source>
        <dbReference type="EMBL" id="GFF14780.1"/>
    </source>
</evidence>
<protein>
    <submittedName>
        <fullName evidence="1">Ser/Thr protein phosphatase superfamily</fullName>
    </submittedName>
</protein>
<dbReference type="OrthoDB" id="550558at2759"/>
<dbReference type="GO" id="GO:0016787">
    <property type="term" value="F:hydrolase activity"/>
    <property type="evidence" value="ECO:0007669"/>
    <property type="project" value="InterPro"/>
</dbReference>
<reference evidence="1 2" key="1">
    <citation type="submission" date="2020-01" db="EMBL/GenBank/DDBJ databases">
        <title>Aspergillus terreus IFO 6365 whole genome shotgun sequence.</title>
        <authorList>
            <person name="Kanamasa S."/>
            <person name="Takahashi H."/>
        </authorList>
    </citation>
    <scope>NUCLEOTIDE SEQUENCE [LARGE SCALE GENOMIC DNA]</scope>
    <source>
        <strain evidence="1 2">IFO 6365</strain>
    </source>
</reference>
<gene>
    <name evidence="1" type="ORF">ATEIFO6365_0003084800</name>
</gene>
<sequence length="266" mass="29978">MARIQIVSDLHLENPTAYDVFVIEPEAPYLALLGDIGVVQDEGFFPFITAQLRNFQIVFLLLGNHEPFYSNWPSVRKQVADFSGSTSRTRSQDPGLGQFVFLDRTRFDLSPDVTLLGCTLYSNVFKDQEERVSFGLNDFYHIQDWTVDDHRVAHEADCAWLNQQVTDIAASEPHRRIAIFTHHSPTVAAPAVNPVHTNSPISSGFATDLSGSSCWQAAQVRLWAFGHTHYNCDYVDEPTGKRVMTNQRGYYFGQAEGFDVSKVVEI</sequence>
<dbReference type="VEuPathDB" id="FungiDB:ATEG_00865"/>
<dbReference type="Gene3D" id="3.60.21.10">
    <property type="match status" value="1"/>
</dbReference>
<organism evidence="1 2">
    <name type="scientific">Aspergillus terreus</name>
    <dbReference type="NCBI Taxonomy" id="33178"/>
    <lineage>
        <taxon>Eukaryota</taxon>
        <taxon>Fungi</taxon>
        <taxon>Dikarya</taxon>
        <taxon>Ascomycota</taxon>
        <taxon>Pezizomycotina</taxon>
        <taxon>Eurotiomycetes</taxon>
        <taxon>Eurotiomycetidae</taxon>
        <taxon>Eurotiales</taxon>
        <taxon>Aspergillaceae</taxon>
        <taxon>Aspergillus</taxon>
        <taxon>Aspergillus subgen. Circumdati</taxon>
    </lineage>
</organism>